<dbReference type="InParanoid" id="W4KG35"/>
<dbReference type="InterPro" id="IPR036388">
    <property type="entry name" value="WH-like_DNA-bd_sf"/>
</dbReference>
<keyword evidence="14" id="KW-1185">Reference proteome</keyword>
<keyword evidence="5" id="KW-0489">Methyltransferase</keyword>
<evidence type="ECO:0000256" key="4">
    <source>
        <dbReference type="ARBA" id="ARBA00015377"/>
    </source>
</evidence>
<accession>W4KG35</accession>
<dbReference type="PANTHER" id="PTHR10815">
    <property type="entry name" value="METHYLATED-DNA--PROTEIN-CYSTEINE METHYLTRANSFERASE"/>
    <property type="match status" value="1"/>
</dbReference>
<evidence type="ECO:0000256" key="11">
    <source>
        <dbReference type="ARBA" id="ARBA00049348"/>
    </source>
</evidence>
<name>W4KG35_HETIT</name>
<comment type="catalytic activity">
    <reaction evidence="1">
        <text>a 4-O-methyl-thymidine in DNA + L-cysteinyl-[protein] = a thymidine in DNA + S-methyl-L-cysteinyl-[protein]</text>
        <dbReference type="Rhea" id="RHEA:53428"/>
        <dbReference type="Rhea" id="RHEA-COMP:10131"/>
        <dbReference type="Rhea" id="RHEA-COMP:10132"/>
        <dbReference type="Rhea" id="RHEA-COMP:13555"/>
        <dbReference type="Rhea" id="RHEA-COMP:13556"/>
        <dbReference type="ChEBI" id="CHEBI:29950"/>
        <dbReference type="ChEBI" id="CHEBI:82612"/>
        <dbReference type="ChEBI" id="CHEBI:137386"/>
        <dbReference type="ChEBI" id="CHEBI:137387"/>
        <dbReference type="EC" id="2.1.1.63"/>
    </reaction>
</comment>
<evidence type="ECO:0000256" key="8">
    <source>
        <dbReference type="ARBA" id="ARBA00023204"/>
    </source>
</evidence>
<evidence type="ECO:0000256" key="7">
    <source>
        <dbReference type="ARBA" id="ARBA00022763"/>
    </source>
</evidence>
<evidence type="ECO:0000313" key="13">
    <source>
        <dbReference type="EMBL" id="ETW84782.1"/>
    </source>
</evidence>
<dbReference type="NCBIfam" id="TIGR00589">
    <property type="entry name" value="ogt"/>
    <property type="match status" value="1"/>
</dbReference>
<keyword evidence="8" id="KW-0234">DNA repair</keyword>
<evidence type="ECO:0000256" key="3">
    <source>
        <dbReference type="ARBA" id="ARBA00011918"/>
    </source>
</evidence>
<dbReference type="SUPFAM" id="SSF46767">
    <property type="entry name" value="Methylated DNA-protein cysteine methyltransferase, C-terminal domain"/>
    <property type="match status" value="1"/>
</dbReference>
<dbReference type="eggNOG" id="ENOG502S8GR">
    <property type="taxonomic scope" value="Eukaryota"/>
</dbReference>
<dbReference type="PROSITE" id="PS00374">
    <property type="entry name" value="MGMT"/>
    <property type="match status" value="1"/>
</dbReference>
<comment type="similarity">
    <text evidence="2">Belongs to the MGMT family.</text>
</comment>
<dbReference type="GO" id="GO:0006281">
    <property type="term" value="P:DNA repair"/>
    <property type="evidence" value="ECO:0007669"/>
    <property type="project" value="UniProtKB-KW"/>
</dbReference>
<dbReference type="KEGG" id="hir:HETIRDRAFT_312510"/>
<dbReference type="RefSeq" id="XP_009544411.1">
    <property type="nucleotide sequence ID" value="XM_009546116.1"/>
</dbReference>
<evidence type="ECO:0000256" key="6">
    <source>
        <dbReference type="ARBA" id="ARBA00022679"/>
    </source>
</evidence>
<dbReference type="GO" id="GO:0003908">
    <property type="term" value="F:methylated-DNA-[protein]-cysteine S-methyltransferase activity"/>
    <property type="evidence" value="ECO:0007669"/>
    <property type="project" value="UniProtKB-EC"/>
</dbReference>
<protein>
    <recommendedName>
        <fullName evidence="4">Methylated-DNA--protein-cysteine methyltransferase</fullName>
        <ecNumber evidence="3">2.1.1.63</ecNumber>
    </recommendedName>
    <alternativeName>
        <fullName evidence="9">6-O-methylguanine-DNA methyltransferase</fullName>
    </alternativeName>
    <alternativeName>
        <fullName evidence="10">O-6-methylguanine-DNA-alkyltransferase</fullName>
    </alternativeName>
</protein>
<feature type="domain" description="Methylated-DNA-[protein]-cysteine S-methyltransferase DNA binding" evidence="12">
    <location>
        <begin position="1"/>
        <end position="84"/>
    </location>
</feature>
<dbReference type="Gene3D" id="1.10.10.10">
    <property type="entry name" value="Winged helix-like DNA-binding domain superfamily/Winged helix DNA-binding domain"/>
    <property type="match status" value="1"/>
</dbReference>
<comment type="catalytic activity">
    <reaction evidence="11">
        <text>a 6-O-methyl-2'-deoxyguanosine in DNA + L-cysteinyl-[protein] = S-methyl-L-cysteinyl-[protein] + a 2'-deoxyguanosine in DNA</text>
        <dbReference type="Rhea" id="RHEA:24000"/>
        <dbReference type="Rhea" id="RHEA-COMP:10131"/>
        <dbReference type="Rhea" id="RHEA-COMP:10132"/>
        <dbReference type="Rhea" id="RHEA-COMP:11367"/>
        <dbReference type="Rhea" id="RHEA-COMP:11368"/>
        <dbReference type="ChEBI" id="CHEBI:29950"/>
        <dbReference type="ChEBI" id="CHEBI:82612"/>
        <dbReference type="ChEBI" id="CHEBI:85445"/>
        <dbReference type="ChEBI" id="CHEBI:85448"/>
        <dbReference type="EC" id="2.1.1.63"/>
    </reaction>
</comment>
<evidence type="ECO:0000256" key="2">
    <source>
        <dbReference type="ARBA" id="ARBA00008711"/>
    </source>
</evidence>
<gene>
    <name evidence="13" type="ORF">HETIRDRAFT_312510</name>
</gene>
<proteinExistence type="inferred from homology"/>
<dbReference type="EC" id="2.1.1.63" evidence="3"/>
<evidence type="ECO:0000313" key="14">
    <source>
        <dbReference type="Proteomes" id="UP000030671"/>
    </source>
</evidence>
<dbReference type="Proteomes" id="UP000030671">
    <property type="component" value="Unassembled WGS sequence"/>
</dbReference>
<evidence type="ECO:0000256" key="5">
    <source>
        <dbReference type="ARBA" id="ARBA00022603"/>
    </source>
</evidence>
<feature type="non-terminal residue" evidence="13">
    <location>
        <position position="1"/>
    </location>
</feature>
<dbReference type="EMBL" id="KI925456">
    <property type="protein sequence ID" value="ETW84782.1"/>
    <property type="molecule type" value="Genomic_DNA"/>
</dbReference>
<evidence type="ECO:0000259" key="12">
    <source>
        <dbReference type="Pfam" id="PF01035"/>
    </source>
</evidence>
<dbReference type="OrthoDB" id="1907495at2759"/>
<dbReference type="GeneID" id="20669962"/>
<dbReference type="GO" id="GO:0032259">
    <property type="term" value="P:methylation"/>
    <property type="evidence" value="ECO:0007669"/>
    <property type="project" value="UniProtKB-KW"/>
</dbReference>
<keyword evidence="6" id="KW-0808">Transferase</keyword>
<dbReference type="CDD" id="cd06445">
    <property type="entry name" value="ATase"/>
    <property type="match status" value="1"/>
</dbReference>
<reference evidence="13 14" key="1">
    <citation type="journal article" date="2012" name="New Phytol.">
        <title>Insight into trade-off between wood decay and parasitism from the genome of a fungal forest pathogen.</title>
        <authorList>
            <person name="Olson A."/>
            <person name="Aerts A."/>
            <person name="Asiegbu F."/>
            <person name="Belbahri L."/>
            <person name="Bouzid O."/>
            <person name="Broberg A."/>
            <person name="Canback B."/>
            <person name="Coutinho P.M."/>
            <person name="Cullen D."/>
            <person name="Dalman K."/>
            <person name="Deflorio G."/>
            <person name="van Diepen L.T."/>
            <person name="Dunand C."/>
            <person name="Duplessis S."/>
            <person name="Durling M."/>
            <person name="Gonthier P."/>
            <person name="Grimwood J."/>
            <person name="Fossdal C.G."/>
            <person name="Hansson D."/>
            <person name="Henrissat B."/>
            <person name="Hietala A."/>
            <person name="Himmelstrand K."/>
            <person name="Hoffmeister D."/>
            <person name="Hogberg N."/>
            <person name="James T.Y."/>
            <person name="Karlsson M."/>
            <person name="Kohler A."/>
            <person name="Kues U."/>
            <person name="Lee Y.H."/>
            <person name="Lin Y.C."/>
            <person name="Lind M."/>
            <person name="Lindquist E."/>
            <person name="Lombard V."/>
            <person name="Lucas S."/>
            <person name="Lunden K."/>
            <person name="Morin E."/>
            <person name="Murat C."/>
            <person name="Park J."/>
            <person name="Raffaello T."/>
            <person name="Rouze P."/>
            <person name="Salamov A."/>
            <person name="Schmutz J."/>
            <person name="Solheim H."/>
            <person name="Stahlberg J."/>
            <person name="Velez H."/>
            <person name="de Vries R.P."/>
            <person name="Wiebenga A."/>
            <person name="Woodward S."/>
            <person name="Yakovlev I."/>
            <person name="Garbelotto M."/>
            <person name="Martin F."/>
            <person name="Grigoriev I.V."/>
            <person name="Stenlid J."/>
        </authorList>
    </citation>
    <scope>NUCLEOTIDE SEQUENCE [LARGE SCALE GENOMIC DNA]</scope>
    <source>
        <strain evidence="13 14">TC 32-1</strain>
    </source>
</reference>
<dbReference type="PANTHER" id="PTHR10815:SF13">
    <property type="entry name" value="METHYLATED-DNA--PROTEIN-CYSTEINE METHYLTRANSFERASE"/>
    <property type="match status" value="1"/>
</dbReference>
<keyword evidence="7" id="KW-0227">DNA damage</keyword>
<evidence type="ECO:0000256" key="9">
    <source>
        <dbReference type="ARBA" id="ARBA00030795"/>
    </source>
</evidence>
<sequence length="110" mass="11799">VYDLILKVPAGKISTYKAICAALGSGSPRSVGTALRNNPFAPFVPCHRVVASNFFVGGFFGEWTDLKGGANKGKRKVRMLVQEGIPFTAEGRLVRGEKYLWAGPDAVVSN</sequence>
<evidence type="ECO:0000256" key="10">
    <source>
        <dbReference type="ARBA" id="ARBA00031621"/>
    </source>
</evidence>
<dbReference type="InterPro" id="IPR036217">
    <property type="entry name" value="MethylDNA_cys_MeTrfase_DNAb"/>
</dbReference>
<dbReference type="AlphaFoldDB" id="W4KG35"/>
<organism evidence="13 14">
    <name type="scientific">Heterobasidion irregulare (strain TC 32-1)</name>
    <dbReference type="NCBI Taxonomy" id="747525"/>
    <lineage>
        <taxon>Eukaryota</taxon>
        <taxon>Fungi</taxon>
        <taxon>Dikarya</taxon>
        <taxon>Basidiomycota</taxon>
        <taxon>Agaricomycotina</taxon>
        <taxon>Agaricomycetes</taxon>
        <taxon>Russulales</taxon>
        <taxon>Bondarzewiaceae</taxon>
        <taxon>Heterobasidion</taxon>
        <taxon>Heterobasidion annosum species complex</taxon>
    </lineage>
</organism>
<dbReference type="HOGENOM" id="CLU_000445_52_3_1"/>
<evidence type="ECO:0000256" key="1">
    <source>
        <dbReference type="ARBA" id="ARBA00001286"/>
    </source>
</evidence>
<dbReference type="InterPro" id="IPR014048">
    <property type="entry name" value="MethylDNA_cys_MeTrfase_DNA-bd"/>
</dbReference>
<dbReference type="Pfam" id="PF01035">
    <property type="entry name" value="DNA_binding_1"/>
    <property type="match status" value="1"/>
</dbReference>
<dbReference type="InterPro" id="IPR001497">
    <property type="entry name" value="MethylDNA_cys_MeTrfase_AS"/>
</dbReference>